<evidence type="ECO:0000313" key="2">
    <source>
        <dbReference type="EMBL" id="QTX10748.1"/>
    </source>
</evidence>
<dbReference type="Proteomes" id="UP000664466">
    <property type="component" value="Unassembled WGS sequence"/>
</dbReference>
<evidence type="ECO:0000313" key="3">
    <source>
        <dbReference type="Proteomes" id="UP000664466"/>
    </source>
</evidence>
<reference evidence="1 3" key="1">
    <citation type="submission" date="2021-03" db="EMBL/GenBank/DDBJ databases">
        <title>Draft genome and methylome analysis of Thiotrix fructosivoruns ATCC 49748.</title>
        <authorList>
            <person name="Fomenkov A."/>
            <person name="Grabovich M.Y."/>
            <person name="Roberts R.J."/>
        </authorList>
    </citation>
    <scope>NUCLEOTIDE SEQUENCE [LARGE SCALE GENOMIC DNA]</scope>
    <source>
        <strain evidence="1 3">ATCC 49748</strain>
        <plasmid evidence="1">pTfr446</plasmid>
    </source>
</reference>
<keyword evidence="3" id="KW-1185">Reference proteome</keyword>
<protein>
    <submittedName>
        <fullName evidence="2">Uncharacterized protein</fullName>
    </submittedName>
</protein>
<organism evidence="2">
    <name type="scientific">Thiothrix fructosivorans</name>
    <dbReference type="NCBI Taxonomy" id="111770"/>
    <lineage>
        <taxon>Bacteria</taxon>
        <taxon>Pseudomonadati</taxon>
        <taxon>Pseudomonadota</taxon>
        <taxon>Gammaproteobacteria</taxon>
        <taxon>Thiotrichales</taxon>
        <taxon>Thiotrichaceae</taxon>
        <taxon>Thiothrix</taxon>
    </lineage>
</organism>
<reference evidence="2" key="2">
    <citation type="submission" date="2021-04" db="EMBL/GenBank/DDBJ databases">
        <title>Complete Genome and methylome analysis of Thiothrix fructosivorans ATCC 49748.</title>
        <authorList>
            <person name="Fomenkov A."/>
            <person name="Sun L."/>
            <person name="Vincze T."/>
            <person name="Grabovich M.Y."/>
            <person name="Roberts R.J."/>
        </authorList>
    </citation>
    <scope>NUCLEOTIDE SEQUENCE</scope>
    <source>
        <strain evidence="2">ATCC 49748</strain>
    </source>
</reference>
<dbReference type="RefSeq" id="WP_207249489.1">
    <property type="nucleotide sequence ID" value="NZ_JAFMPM010000005.1"/>
</dbReference>
<accession>A0A8B0SL14</accession>
<dbReference type="AlphaFoldDB" id="A0A8B0SL14"/>
<name>A0A8B0SL14_9GAMM</name>
<keyword evidence="1" id="KW-0614">Plasmid</keyword>
<evidence type="ECO:0000313" key="1">
    <source>
        <dbReference type="EMBL" id="MBO0611588.1"/>
    </source>
</evidence>
<sequence>MGAQAVWQRVVLSGLLSVFLFISSVSAGFAAENFSSHAYALYPTAAALEKISPLHRISLQQLTDQTRISQAVTTSLAATNVMPLGHRALLNLDLDFLQIAKTADLLTDAKGKPLLVTVGDGSNLPDHGIWMDKGVTAVAARVGEFFPAI</sequence>
<geneLocation type="plasmid" evidence="1">
    <name>pTfr446</name>
</geneLocation>
<proteinExistence type="predicted"/>
<gene>
    <name evidence="1" type="ORF">J1836_01415</name>
    <name evidence="2" type="ORF">J1836_019655</name>
</gene>
<dbReference type="EMBL" id="JAFMPM010000005">
    <property type="protein sequence ID" value="MBO0611588.1"/>
    <property type="molecule type" value="Genomic_DNA"/>
</dbReference>
<dbReference type="EMBL" id="CP072748">
    <property type="protein sequence ID" value="QTX10748.1"/>
    <property type="molecule type" value="Genomic_DNA"/>
</dbReference>